<protein>
    <submittedName>
        <fullName evidence="6">Zinc-dependent alcohol dehydrogenase family protein</fullName>
    </submittedName>
</protein>
<dbReference type="InterPro" id="IPR036291">
    <property type="entry name" value="NAD(P)-bd_dom_sf"/>
</dbReference>
<dbReference type="CDD" id="cd08260">
    <property type="entry name" value="Zn_ADH6"/>
    <property type="match status" value="1"/>
</dbReference>
<keyword evidence="3" id="KW-0560">Oxidoreductase</keyword>
<name>A0ABU3AAD3_9FLAO</name>
<evidence type="ECO:0000256" key="3">
    <source>
        <dbReference type="ARBA" id="ARBA00023002"/>
    </source>
</evidence>
<dbReference type="InterPro" id="IPR011032">
    <property type="entry name" value="GroES-like_sf"/>
</dbReference>
<dbReference type="InterPro" id="IPR013149">
    <property type="entry name" value="ADH-like_C"/>
</dbReference>
<evidence type="ECO:0000256" key="2">
    <source>
        <dbReference type="ARBA" id="ARBA00022833"/>
    </source>
</evidence>
<gene>
    <name evidence="6" type="ORF">RM706_08905</name>
</gene>
<dbReference type="Pfam" id="PF08240">
    <property type="entry name" value="ADH_N"/>
    <property type="match status" value="1"/>
</dbReference>
<dbReference type="InterPro" id="IPR020843">
    <property type="entry name" value="ER"/>
</dbReference>
<sequence>MRAAVFEKFQGNITIQNVPDPSPKKDGVVLKVTATGLCRSDWHGWMGHDADIKLPHVPGHELVGTIVSKGENVKKFKIGERVTVPFVCGCGNCEECKTNNQQVCNYQSQPGFTHWGSFAEFVALDYADINLVKLPNEISDITAATLGCRFITSYRAVVAQGKVTENQYVAIHGCGGVGLSAIMIAKSLGAKVIGIDINRDNLNLAKEFGAIATINATQVENVSKAVKEISNGGVHVSIDALGSSETCFNSIANLKKRGRHIQVGLVTGNHVNPKIPMDLVIANELEIVGSHGMQAHKYPEILNSIIDGRLQPDKLIKDTISLHTATTILPQMNEFKHHGVLIINSF</sequence>
<dbReference type="RefSeq" id="WP_311350707.1">
    <property type="nucleotide sequence ID" value="NZ_JAVRHR010000002.1"/>
</dbReference>
<keyword evidence="2 4" id="KW-0862">Zinc</keyword>
<dbReference type="InterPro" id="IPR050129">
    <property type="entry name" value="Zn_alcohol_dh"/>
</dbReference>
<comment type="similarity">
    <text evidence="4">Belongs to the zinc-containing alcohol dehydrogenase family.</text>
</comment>
<dbReference type="Proteomes" id="UP001255246">
    <property type="component" value="Unassembled WGS sequence"/>
</dbReference>
<dbReference type="Gene3D" id="3.90.180.10">
    <property type="entry name" value="Medium-chain alcohol dehydrogenases, catalytic domain"/>
    <property type="match status" value="1"/>
</dbReference>
<dbReference type="InterPro" id="IPR013154">
    <property type="entry name" value="ADH-like_N"/>
</dbReference>
<feature type="domain" description="Enoyl reductase (ER)" evidence="5">
    <location>
        <begin position="11"/>
        <end position="343"/>
    </location>
</feature>
<comment type="cofactor">
    <cofactor evidence="4">
        <name>Zn(2+)</name>
        <dbReference type="ChEBI" id="CHEBI:29105"/>
    </cofactor>
</comment>
<dbReference type="EMBL" id="JAVRHR010000002">
    <property type="protein sequence ID" value="MDT0607146.1"/>
    <property type="molecule type" value="Genomic_DNA"/>
</dbReference>
<dbReference type="InterPro" id="IPR002328">
    <property type="entry name" value="ADH_Zn_CS"/>
</dbReference>
<dbReference type="SUPFAM" id="SSF50129">
    <property type="entry name" value="GroES-like"/>
    <property type="match status" value="1"/>
</dbReference>
<evidence type="ECO:0000256" key="1">
    <source>
        <dbReference type="ARBA" id="ARBA00022723"/>
    </source>
</evidence>
<organism evidence="6 7">
    <name type="scientific">Croceitalea rosinachiae</name>
    <dbReference type="NCBI Taxonomy" id="3075596"/>
    <lineage>
        <taxon>Bacteria</taxon>
        <taxon>Pseudomonadati</taxon>
        <taxon>Bacteroidota</taxon>
        <taxon>Flavobacteriia</taxon>
        <taxon>Flavobacteriales</taxon>
        <taxon>Flavobacteriaceae</taxon>
        <taxon>Croceitalea</taxon>
    </lineage>
</organism>
<dbReference type="PROSITE" id="PS00059">
    <property type="entry name" value="ADH_ZINC"/>
    <property type="match status" value="1"/>
</dbReference>
<dbReference type="SUPFAM" id="SSF51735">
    <property type="entry name" value="NAD(P)-binding Rossmann-fold domains"/>
    <property type="match status" value="1"/>
</dbReference>
<keyword evidence="1 4" id="KW-0479">Metal-binding</keyword>
<comment type="caution">
    <text evidence="6">The sequence shown here is derived from an EMBL/GenBank/DDBJ whole genome shotgun (WGS) entry which is preliminary data.</text>
</comment>
<evidence type="ECO:0000313" key="6">
    <source>
        <dbReference type="EMBL" id="MDT0607146.1"/>
    </source>
</evidence>
<dbReference type="Pfam" id="PF00107">
    <property type="entry name" value="ADH_zinc_N"/>
    <property type="match status" value="1"/>
</dbReference>
<dbReference type="PANTHER" id="PTHR43401">
    <property type="entry name" value="L-THREONINE 3-DEHYDROGENASE"/>
    <property type="match status" value="1"/>
</dbReference>
<accession>A0ABU3AAD3</accession>
<keyword evidence="7" id="KW-1185">Reference proteome</keyword>
<evidence type="ECO:0000259" key="5">
    <source>
        <dbReference type="SMART" id="SM00829"/>
    </source>
</evidence>
<evidence type="ECO:0000256" key="4">
    <source>
        <dbReference type="RuleBase" id="RU361277"/>
    </source>
</evidence>
<proteinExistence type="inferred from homology"/>
<dbReference type="SMART" id="SM00829">
    <property type="entry name" value="PKS_ER"/>
    <property type="match status" value="1"/>
</dbReference>
<reference evidence="6 7" key="1">
    <citation type="submission" date="2023-09" db="EMBL/GenBank/DDBJ databases">
        <authorList>
            <person name="Rey-Velasco X."/>
        </authorList>
    </citation>
    <scope>NUCLEOTIDE SEQUENCE [LARGE SCALE GENOMIC DNA]</scope>
    <source>
        <strain evidence="6 7">F388</strain>
    </source>
</reference>
<evidence type="ECO:0000313" key="7">
    <source>
        <dbReference type="Proteomes" id="UP001255246"/>
    </source>
</evidence>
<dbReference type="PANTHER" id="PTHR43401:SF5">
    <property type="entry name" value="ALCOHOL DEHYDROGENASE-RELATED"/>
    <property type="match status" value="1"/>
</dbReference>